<dbReference type="AlphaFoldDB" id="A0AAF3EHQ1"/>
<feature type="chain" id="PRO_5042121928" description="EGF-like domain-containing protein" evidence="2">
    <location>
        <begin position="20"/>
        <end position="139"/>
    </location>
</feature>
<dbReference type="WBParaSite" id="MBELARI_LOCUS13526">
    <property type="protein sequence ID" value="MBELARI_LOCUS13526"/>
    <property type="gene ID" value="MBELARI_LOCUS13526"/>
</dbReference>
<organism evidence="3 4">
    <name type="scientific">Mesorhabditis belari</name>
    <dbReference type="NCBI Taxonomy" id="2138241"/>
    <lineage>
        <taxon>Eukaryota</taxon>
        <taxon>Metazoa</taxon>
        <taxon>Ecdysozoa</taxon>
        <taxon>Nematoda</taxon>
        <taxon>Chromadorea</taxon>
        <taxon>Rhabditida</taxon>
        <taxon>Rhabditina</taxon>
        <taxon>Rhabditomorpha</taxon>
        <taxon>Rhabditoidea</taxon>
        <taxon>Rhabditidae</taxon>
        <taxon>Mesorhabditinae</taxon>
        <taxon>Mesorhabditis</taxon>
    </lineage>
</organism>
<name>A0AAF3EHQ1_9BILA</name>
<sequence>MQLLGYLLMIWLILVITMGYPHRNRHSRPYKISELIDEEIERSLERSRDRIEEKLRRGRRSHHLHRDPECSSRGQIDPSAPKSEGFKCNCEPHFHGPTCKHFESWECTTKGECPGYPEFKFTCEEVSNLNKRYCILHSP</sequence>
<evidence type="ECO:0000313" key="3">
    <source>
        <dbReference type="Proteomes" id="UP000887575"/>
    </source>
</evidence>
<proteinExistence type="predicted"/>
<keyword evidence="2" id="KW-0732">Signal</keyword>
<feature type="signal peptide" evidence="2">
    <location>
        <begin position="1"/>
        <end position="19"/>
    </location>
</feature>
<feature type="compositionally biased region" description="Basic residues" evidence="1">
    <location>
        <begin position="56"/>
        <end position="65"/>
    </location>
</feature>
<evidence type="ECO:0008006" key="5">
    <source>
        <dbReference type="Google" id="ProtNLM"/>
    </source>
</evidence>
<evidence type="ECO:0000256" key="1">
    <source>
        <dbReference type="SAM" id="MobiDB-lite"/>
    </source>
</evidence>
<feature type="region of interest" description="Disordered" evidence="1">
    <location>
        <begin position="55"/>
        <end position="82"/>
    </location>
</feature>
<evidence type="ECO:0000313" key="4">
    <source>
        <dbReference type="WBParaSite" id="MBELARI_LOCUS13526"/>
    </source>
</evidence>
<keyword evidence="3" id="KW-1185">Reference proteome</keyword>
<dbReference type="Proteomes" id="UP000887575">
    <property type="component" value="Unassembled WGS sequence"/>
</dbReference>
<evidence type="ECO:0000256" key="2">
    <source>
        <dbReference type="SAM" id="SignalP"/>
    </source>
</evidence>
<protein>
    <recommendedName>
        <fullName evidence="5">EGF-like domain-containing protein</fullName>
    </recommendedName>
</protein>
<reference evidence="4" key="1">
    <citation type="submission" date="2024-02" db="UniProtKB">
        <authorList>
            <consortium name="WormBaseParasite"/>
        </authorList>
    </citation>
    <scope>IDENTIFICATION</scope>
</reference>
<accession>A0AAF3EHQ1</accession>